<dbReference type="Pfam" id="PF00139">
    <property type="entry name" value="Lectin_legB"/>
    <property type="match status" value="1"/>
</dbReference>
<feature type="domain" description="Legume lectin" evidence="4">
    <location>
        <begin position="25"/>
        <end position="248"/>
    </location>
</feature>
<gene>
    <name evidence="5" type="primary">Lec1</name>
</gene>
<dbReference type="PANTHER" id="PTHR32401:SF47">
    <property type="entry name" value="LEGUME LECTIN DOMAIN-CONTAINING PROTEIN"/>
    <property type="match status" value="1"/>
</dbReference>
<dbReference type="PIRSF" id="PIRSF002690">
    <property type="entry name" value="L-type_lectin_plant"/>
    <property type="match status" value="1"/>
</dbReference>
<dbReference type="InterPro" id="IPR013320">
    <property type="entry name" value="ConA-like_dom_sf"/>
</dbReference>
<dbReference type="PANTHER" id="PTHR32401">
    <property type="entry name" value="CONCANAVALIN A-LIKE LECTIN FAMILY PROTEIN"/>
    <property type="match status" value="1"/>
</dbReference>
<comment type="similarity">
    <text evidence="1">Belongs to the leguminous lectin family.</text>
</comment>
<dbReference type="InterPro" id="IPR050258">
    <property type="entry name" value="Leguminous_Lectin"/>
</dbReference>
<dbReference type="InterPro" id="IPR016363">
    <property type="entry name" value="L-lectin"/>
</dbReference>
<accession>A0A219KUW4</accession>
<name>A0A219KUW4_OCIBA</name>
<evidence type="ECO:0000256" key="2">
    <source>
        <dbReference type="ARBA" id="ARBA00022734"/>
    </source>
</evidence>
<dbReference type="GO" id="GO:0030246">
    <property type="term" value="F:carbohydrate binding"/>
    <property type="evidence" value="ECO:0007669"/>
    <property type="project" value="UniProtKB-KW"/>
</dbReference>
<evidence type="ECO:0000313" key="5">
    <source>
        <dbReference type="EMBL" id="AHJ10506.1"/>
    </source>
</evidence>
<feature type="signal peptide" evidence="3">
    <location>
        <begin position="1"/>
        <end position="21"/>
    </location>
</feature>
<keyword evidence="2" id="KW-0430">Lectin</keyword>
<dbReference type="SUPFAM" id="SSF49899">
    <property type="entry name" value="Concanavalin A-like lectins/glucanases"/>
    <property type="match status" value="1"/>
</dbReference>
<reference evidence="5" key="1">
    <citation type="submission" date="2013-08" db="EMBL/GenBank/DDBJ databases">
        <title>Cloning and sequence analysis of lectin genes from Ocimum basilicum.</title>
        <authorList>
            <person name="Ghosh S."/>
        </authorList>
    </citation>
    <scope>NUCLEOTIDE SEQUENCE</scope>
</reference>
<dbReference type="SMR" id="A0A219KUW4"/>
<dbReference type="InterPro" id="IPR001220">
    <property type="entry name" value="Legume_lectin_dom"/>
</dbReference>
<protein>
    <submittedName>
        <fullName evidence="5">Lectin 1</fullName>
    </submittedName>
</protein>
<dbReference type="CDD" id="cd06899">
    <property type="entry name" value="lectin_legume_LecRK_Arcelin_ConA"/>
    <property type="match status" value="1"/>
</dbReference>
<sequence>MANFLITLIPLLASLAATARSQTSSFYYDFYGTKPSDLTYQGDAHFPSDTTYLRLTKTDDSGQPAKSSAGRAVHTNPIQFWQSGAQVDLETTIKFLIRQVDNDPADGIAFFIAPIGTTIGSTGNSFGVYDSNGKKPGVFSVQFDIYANKDKGDPDGRHIGIDIESSNSVNTTIVGDAIVGQEVTALIGYKKATKMITVKVTAGGKTFEVSYEKDLSTILDQQVQVGLSAATGGQVAFHEIISWYFTATLVYTGAEEDVKIRQFV</sequence>
<keyword evidence="3" id="KW-0732">Signal</keyword>
<evidence type="ECO:0000259" key="4">
    <source>
        <dbReference type="Pfam" id="PF00139"/>
    </source>
</evidence>
<dbReference type="AlphaFoldDB" id="A0A219KUW4"/>
<dbReference type="Gene3D" id="2.60.120.200">
    <property type="match status" value="1"/>
</dbReference>
<evidence type="ECO:0000256" key="1">
    <source>
        <dbReference type="ARBA" id="ARBA00007606"/>
    </source>
</evidence>
<dbReference type="EMBL" id="KF570391">
    <property type="protein sequence ID" value="AHJ10506.1"/>
    <property type="molecule type" value="mRNA"/>
</dbReference>
<organism evidence="5">
    <name type="scientific">Ocimum basilicum</name>
    <name type="common">Sweet basil</name>
    <dbReference type="NCBI Taxonomy" id="39350"/>
    <lineage>
        <taxon>Eukaryota</taxon>
        <taxon>Viridiplantae</taxon>
        <taxon>Streptophyta</taxon>
        <taxon>Embryophyta</taxon>
        <taxon>Tracheophyta</taxon>
        <taxon>Spermatophyta</taxon>
        <taxon>Magnoliopsida</taxon>
        <taxon>eudicotyledons</taxon>
        <taxon>Gunneridae</taxon>
        <taxon>Pentapetalae</taxon>
        <taxon>asterids</taxon>
        <taxon>lamiids</taxon>
        <taxon>Lamiales</taxon>
        <taxon>Lamiaceae</taxon>
        <taxon>Nepetoideae</taxon>
        <taxon>Ocimeae</taxon>
        <taxon>Ociminae</taxon>
        <taxon>Ocimum</taxon>
    </lineage>
</organism>
<proteinExistence type="evidence at transcript level"/>
<evidence type="ECO:0000256" key="3">
    <source>
        <dbReference type="SAM" id="SignalP"/>
    </source>
</evidence>
<feature type="chain" id="PRO_5013075497" evidence="3">
    <location>
        <begin position="22"/>
        <end position="264"/>
    </location>
</feature>